<dbReference type="RefSeq" id="WP_209635517.1">
    <property type="nucleotide sequence ID" value="NZ_JAGINW010000001.1"/>
</dbReference>
<protein>
    <submittedName>
        <fullName evidence="2">Uncharacterized protein</fullName>
    </submittedName>
</protein>
<dbReference type="Proteomes" id="UP001519332">
    <property type="component" value="Unassembled WGS sequence"/>
</dbReference>
<reference evidence="2 3" key="1">
    <citation type="submission" date="2021-03" db="EMBL/GenBank/DDBJ databases">
        <title>Sequencing the genomes of 1000 actinobacteria strains.</title>
        <authorList>
            <person name="Klenk H.-P."/>
        </authorList>
    </citation>
    <scope>NUCLEOTIDE SEQUENCE [LARGE SCALE GENOMIC DNA]</scope>
    <source>
        <strain evidence="2 3">DSM 46670</strain>
    </source>
</reference>
<feature type="transmembrane region" description="Helical" evidence="1">
    <location>
        <begin position="22"/>
        <end position="42"/>
    </location>
</feature>
<proteinExistence type="predicted"/>
<sequence>MAGEPTFTIIDPPRSSFRRKRFLFPFGLAVVISLTCAIALYASGAVSMPFTAVVEALMASKADFFKDEQVKRILMRQGVQVHITDSGGSLDIPDSKLKKPNEYDFVMPSGQMVGESVNETYGGQRFYTFRSPLVLGAFREYAEALSKAGVAEPQTGSQGMYFTVDIVRFSALVGSPEPQTWSRYGVANTNQMIVQSPDPCQSYSGAAYVGLVAFAANESKTMTAASVPALAEKIGPVLTVEGQHENGLGFKFFQPEGRASAPVAVFYEHQYFSYQLRKLEQTGRMDDDRVLLYPKARHTTEPWLVSFSDKGERVGWLINNNADLRRRALELGLRVSGPESLDDLLAERGVARPQLSETESFMPKSADLARLISTVFGCKQLEEVPW</sequence>
<comment type="caution">
    <text evidence="2">The sequence shown here is derived from an EMBL/GenBank/DDBJ whole genome shotgun (WGS) entry which is preliminary data.</text>
</comment>
<name>A0ABS4T976_9PSEU</name>
<gene>
    <name evidence="2" type="ORF">JOF56_001338</name>
</gene>
<keyword evidence="3" id="KW-1185">Reference proteome</keyword>
<accession>A0ABS4T976</accession>
<evidence type="ECO:0000256" key="1">
    <source>
        <dbReference type="SAM" id="Phobius"/>
    </source>
</evidence>
<keyword evidence="1" id="KW-0812">Transmembrane</keyword>
<dbReference type="EMBL" id="JAGINW010000001">
    <property type="protein sequence ID" value="MBP2320953.1"/>
    <property type="molecule type" value="Genomic_DNA"/>
</dbReference>
<keyword evidence="1" id="KW-0472">Membrane</keyword>
<evidence type="ECO:0000313" key="2">
    <source>
        <dbReference type="EMBL" id="MBP2320953.1"/>
    </source>
</evidence>
<organism evidence="2 3">
    <name type="scientific">Kibdelosporangium banguiense</name>
    <dbReference type="NCBI Taxonomy" id="1365924"/>
    <lineage>
        <taxon>Bacteria</taxon>
        <taxon>Bacillati</taxon>
        <taxon>Actinomycetota</taxon>
        <taxon>Actinomycetes</taxon>
        <taxon>Pseudonocardiales</taxon>
        <taxon>Pseudonocardiaceae</taxon>
        <taxon>Kibdelosporangium</taxon>
    </lineage>
</organism>
<keyword evidence="1" id="KW-1133">Transmembrane helix</keyword>
<evidence type="ECO:0000313" key="3">
    <source>
        <dbReference type="Proteomes" id="UP001519332"/>
    </source>
</evidence>